<evidence type="ECO:0000256" key="2">
    <source>
        <dbReference type="ARBA" id="ARBA00007362"/>
    </source>
</evidence>
<evidence type="ECO:0000256" key="4">
    <source>
        <dbReference type="ARBA" id="ARBA00022692"/>
    </source>
</evidence>
<name>A0ABS2ND19_9BACI</name>
<feature type="transmembrane region" description="Helical" evidence="7">
    <location>
        <begin position="185"/>
        <end position="204"/>
    </location>
</feature>
<gene>
    <name evidence="9" type="ORF">JOC86_002256</name>
</gene>
<dbReference type="PANTHER" id="PTHR32322">
    <property type="entry name" value="INNER MEMBRANE TRANSPORTER"/>
    <property type="match status" value="1"/>
</dbReference>
<keyword evidence="4 7" id="KW-0812">Transmembrane</keyword>
<evidence type="ECO:0000313" key="9">
    <source>
        <dbReference type="EMBL" id="MBM7585714.1"/>
    </source>
</evidence>
<reference evidence="9 10" key="1">
    <citation type="submission" date="2021-01" db="EMBL/GenBank/DDBJ databases">
        <title>Genomic Encyclopedia of Type Strains, Phase IV (KMG-IV): sequencing the most valuable type-strain genomes for metagenomic binning, comparative biology and taxonomic classification.</title>
        <authorList>
            <person name="Goeker M."/>
        </authorList>
    </citation>
    <scope>NUCLEOTIDE SEQUENCE [LARGE SCALE GENOMIC DNA]</scope>
    <source>
        <strain evidence="9 10">DSM 24834</strain>
    </source>
</reference>
<evidence type="ECO:0000256" key="3">
    <source>
        <dbReference type="ARBA" id="ARBA00022475"/>
    </source>
</evidence>
<dbReference type="EMBL" id="JAFBDZ010000002">
    <property type="protein sequence ID" value="MBM7585714.1"/>
    <property type="molecule type" value="Genomic_DNA"/>
</dbReference>
<evidence type="ECO:0000256" key="6">
    <source>
        <dbReference type="ARBA" id="ARBA00023136"/>
    </source>
</evidence>
<feature type="transmembrane region" description="Helical" evidence="7">
    <location>
        <begin position="272"/>
        <end position="290"/>
    </location>
</feature>
<comment type="caution">
    <text evidence="9">The sequence shown here is derived from an EMBL/GenBank/DDBJ whole genome shotgun (WGS) entry which is preliminary data.</text>
</comment>
<protein>
    <submittedName>
        <fullName evidence="9">Drug/metabolite transporter (DMT)-like permease</fullName>
    </submittedName>
</protein>
<keyword evidence="6 7" id="KW-0472">Membrane</keyword>
<dbReference type="SUPFAM" id="SSF103481">
    <property type="entry name" value="Multidrug resistance efflux transporter EmrE"/>
    <property type="match status" value="2"/>
</dbReference>
<organism evidence="9 10">
    <name type="scientific">Rossellomorea pakistanensis</name>
    <dbReference type="NCBI Taxonomy" id="992288"/>
    <lineage>
        <taxon>Bacteria</taxon>
        <taxon>Bacillati</taxon>
        <taxon>Bacillota</taxon>
        <taxon>Bacilli</taxon>
        <taxon>Bacillales</taxon>
        <taxon>Bacillaceae</taxon>
        <taxon>Rossellomorea</taxon>
    </lineage>
</organism>
<dbReference type="InterPro" id="IPR050638">
    <property type="entry name" value="AA-Vitamin_Transporters"/>
</dbReference>
<keyword evidence="3" id="KW-1003">Cell membrane</keyword>
<dbReference type="InterPro" id="IPR000620">
    <property type="entry name" value="EamA_dom"/>
</dbReference>
<evidence type="ECO:0000256" key="5">
    <source>
        <dbReference type="ARBA" id="ARBA00022989"/>
    </source>
</evidence>
<feature type="transmembrane region" description="Helical" evidence="7">
    <location>
        <begin position="43"/>
        <end position="59"/>
    </location>
</feature>
<comment type="subcellular location">
    <subcellularLocation>
        <location evidence="1">Cell membrane</location>
        <topology evidence="1">Multi-pass membrane protein</topology>
    </subcellularLocation>
</comment>
<sequence length="307" mass="34930">MMQKWMTKPMFLYMGLLFCVICWGSNFIFGTILVNYFQPMEIAFLRLIFINLFLFVFLFKSVRNFKSIKTVILSFMLIGFIGVTLNHWTFYASLTKADPVTAALILATAPICTSLMNFFVFKEEKSFAFWVWSLLSFIGVILVILKKGKISFGEGEAYIFLTMLTFSIFMIMIERNANKFSTSVITFYSSFFGMIFMAGLLPFAEVNLIRTAPSDIWILLIATAIIMHGICPVIWNYCITKVGSTNTSLLLNLEPFIAMVVGYIVLKESVSVLQFMGSLLILVSVTMAVQSNKRYVLRGRLNKNMSV</sequence>
<dbReference type="Pfam" id="PF00892">
    <property type="entry name" value="EamA"/>
    <property type="match status" value="2"/>
</dbReference>
<evidence type="ECO:0000256" key="1">
    <source>
        <dbReference type="ARBA" id="ARBA00004651"/>
    </source>
</evidence>
<feature type="transmembrane region" description="Helical" evidence="7">
    <location>
        <begin position="127"/>
        <end position="145"/>
    </location>
</feature>
<feature type="transmembrane region" description="Helical" evidence="7">
    <location>
        <begin position="249"/>
        <end position="266"/>
    </location>
</feature>
<accession>A0ABS2ND19</accession>
<evidence type="ECO:0000256" key="7">
    <source>
        <dbReference type="SAM" id="Phobius"/>
    </source>
</evidence>
<evidence type="ECO:0000313" key="10">
    <source>
        <dbReference type="Proteomes" id="UP001646157"/>
    </source>
</evidence>
<dbReference type="Proteomes" id="UP001646157">
    <property type="component" value="Unassembled WGS sequence"/>
</dbReference>
<feature type="transmembrane region" description="Helical" evidence="7">
    <location>
        <begin position="12"/>
        <end position="37"/>
    </location>
</feature>
<feature type="transmembrane region" description="Helical" evidence="7">
    <location>
        <begin position="100"/>
        <end position="120"/>
    </location>
</feature>
<feature type="transmembrane region" description="Helical" evidence="7">
    <location>
        <begin position="157"/>
        <end position="173"/>
    </location>
</feature>
<evidence type="ECO:0000259" key="8">
    <source>
        <dbReference type="Pfam" id="PF00892"/>
    </source>
</evidence>
<feature type="transmembrane region" description="Helical" evidence="7">
    <location>
        <begin position="71"/>
        <end position="94"/>
    </location>
</feature>
<feature type="domain" description="EamA" evidence="8">
    <location>
        <begin position="13"/>
        <end position="144"/>
    </location>
</feature>
<dbReference type="PANTHER" id="PTHR32322:SF18">
    <property type="entry name" value="S-ADENOSYLMETHIONINE_S-ADENOSYLHOMOCYSTEINE TRANSPORTER"/>
    <property type="match status" value="1"/>
</dbReference>
<comment type="similarity">
    <text evidence="2">Belongs to the EamA transporter family.</text>
</comment>
<keyword evidence="5 7" id="KW-1133">Transmembrane helix</keyword>
<keyword evidence="10" id="KW-1185">Reference proteome</keyword>
<dbReference type="InterPro" id="IPR037185">
    <property type="entry name" value="EmrE-like"/>
</dbReference>
<proteinExistence type="inferred from homology"/>
<feature type="domain" description="EamA" evidence="8">
    <location>
        <begin position="155"/>
        <end position="288"/>
    </location>
</feature>
<feature type="transmembrane region" description="Helical" evidence="7">
    <location>
        <begin position="216"/>
        <end position="237"/>
    </location>
</feature>